<name>A0A918AHC2_9ACTN</name>
<gene>
    <name evidence="2" type="ORF">GCM10012278_82850</name>
</gene>
<organism evidence="2 3">
    <name type="scientific">Nonomuraea glycinis</name>
    <dbReference type="NCBI Taxonomy" id="2047744"/>
    <lineage>
        <taxon>Bacteria</taxon>
        <taxon>Bacillati</taxon>
        <taxon>Actinomycetota</taxon>
        <taxon>Actinomycetes</taxon>
        <taxon>Streptosporangiales</taxon>
        <taxon>Streptosporangiaceae</taxon>
        <taxon>Nonomuraea</taxon>
    </lineage>
</organism>
<dbReference type="Proteomes" id="UP000660745">
    <property type="component" value="Unassembled WGS sequence"/>
</dbReference>
<feature type="domain" description="DUF1707" evidence="1">
    <location>
        <begin position="10"/>
        <end position="60"/>
    </location>
</feature>
<dbReference type="PANTHER" id="PTHR40763">
    <property type="entry name" value="MEMBRANE PROTEIN-RELATED"/>
    <property type="match status" value="1"/>
</dbReference>
<evidence type="ECO:0000259" key="1">
    <source>
        <dbReference type="Pfam" id="PF08044"/>
    </source>
</evidence>
<dbReference type="RefSeq" id="WP_189144246.1">
    <property type="nucleotide sequence ID" value="NZ_BMNK01000022.1"/>
</dbReference>
<sequence>MNPAAAPHARVSDDDRDTSVQLLQDGFADGRLTAGELERRLERALTAQSHDDLLAVVSDLTVDMVHLAHRRGRIRREGDWQVPRQLRIESEYGKVRLDLSRALIRHSQVNIELQLTYGPATIILPAGASANCDGVRTEWGSVTCKAATYARPGKLHVHVTGELTYGRLTIRNSRSPK</sequence>
<keyword evidence="3" id="KW-1185">Reference proteome</keyword>
<accession>A0A918AHC2</accession>
<dbReference type="PANTHER" id="PTHR40763:SF5">
    <property type="entry name" value="MEMBRANE PROTEIN"/>
    <property type="match status" value="1"/>
</dbReference>
<reference evidence="2" key="1">
    <citation type="journal article" date="2014" name="Int. J. Syst. Evol. Microbiol.">
        <title>Complete genome sequence of Corynebacterium casei LMG S-19264T (=DSM 44701T), isolated from a smear-ripened cheese.</title>
        <authorList>
            <consortium name="US DOE Joint Genome Institute (JGI-PGF)"/>
            <person name="Walter F."/>
            <person name="Albersmeier A."/>
            <person name="Kalinowski J."/>
            <person name="Ruckert C."/>
        </authorList>
    </citation>
    <scope>NUCLEOTIDE SEQUENCE</scope>
    <source>
        <strain evidence="2">CGMCC 4.7430</strain>
    </source>
</reference>
<reference evidence="2" key="2">
    <citation type="submission" date="2020-09" db="EMBL/GenBank/DDBJ databases">
        <authorList>
            <person name="Sun Q."/>
            <person name="Zhou Y."/>
        </authorList>
    </citation>
    <scope>NUCLEOTIDE SEQUENCE</scope>
    <source>
        <strain evidence="2">CGMCC 4.7430</strain>
    </source>
</reference>
<comment type="caution">
    <text evidence="2">The sequence shown here is derived from an EMBL/GenBank/DDBJ whole genome shotgun (WGS) entry which is preliminary data.</text>
</comment>
<dbReference type="InterPro" id="IPR012551">
    <property type="entry name" value="DUF1707_SHOCT-like"/>
</dbReference>
<proteinExistence type="predicted"/>
<evidence type="ECO:0000313" key="3">
    <source>
        <dbReference type="Proteomes" id="UP000660745"/>
    </source>
</evidence>
<evidence type="ECO:0000313" key="2">
    <source>
        <dbReference type="EMBL" id="GGP16961.1"/>
    </source>
</evidence>
<dbReference type="EMBL" id="BMNK01000022">
    <property type="protein sequence ID" value="GGP16961.1"/>
    <property type="molecule type" value="Genomic_DNA"/>
</dbReference>
<dbReference type="Pfam" id="PF08044">
    <property type="entry name" value="DUF1707"/>
    <property type="match status" value="1"/>
</dbReference>
<protein>
    <recommendedName>
        <fullName evidence="1">DUF1707 domain-containing protein</fullName>
    </recommendedName>
</protein>
<dbReference type="AlphaFoldDB" id="A0A918AHC2"/>